<keyword evidence="2" id="KW-0067">ATP-binding</keyword>
<keyword evidence="3" id="KW-1185">Reference proteome</keyword>
<dbReference type="GO" id="GO:0006260">
    <property type="term" value="P:DNA replication"/>
    <property type="evidence" value="ECO:0007669"/>
    <property type="project" value="InterPro"/>
</dbReference>
<dbReference type="Pfam" id="PF03796">
    <property type="entry name" value="DnaB_C"/>
    <property type="match status" value="1"/>
</dbReference>
<dbReference type="InterPro" id="IPR016136">
    <property type="entry name" value="DNA_helicase_N/primase_C"/>
</dbReference>
<dbReference type="GO" id="GO:0005524">
    <property type="term" value="F:ATP binding"/>
    <property type="evidence" value="ECO:0007669"/>
    <property type="project" value="InterPro"/>
</dbReference>
<sequence>MTKNINFKSETILITKLIQTLNSNQSKDIKNIIILLKNVKFNETKYQQIFNLIYQIYQNNSTINLTDFLTYNQYLPNSNINQVLIQELLKTPLISNLELNDNLNTLNNFKIQQQMWLNISTTLNKIKTNTILPNFNELNQLANQILTIPKIENSSSKHFAELIINYLIKMNSGIANLQKSVLTNNFKTLNYLQFNHYFNSISKGKLITYSALTGFGKTTFALNLILEFSDNYYLIHQKYPKIKFLSLEMNCDELLERILAIKTKTNLSTIINKSFEIDNFYTTNGINNGEIYSTQFDEYVNKIKTIPKYNFLIDSFPKFNDINSLENQIRLESRNKNLDMLFIDYLNLIQNPEFTYNPERSIDNIVLRLKTLSVELEIPIFLITQFTKEASKNTKNNDFNVVDMKGSSSISQHSDIVFYLQNLNFKSENEKNHYATTNPIKLLITKNRNGKLGSIIYDFQKKYQTFTEIEPFIEKDDEKILND</sequence>
<dbReference type="STRING" id="37692.ATP_00420"/>
<dbReference type="EMBL" id="CU469464">
    <property type="protein sequence ID" value="CAP18607.1"/>
    <property type="molecule type" value="Genomic_DNA"/>
</dbReference>
<dbReference type="Proteomes" id="UP000002020">
    <property type="component" value="Chromosome"/>
</dbReference>
<dbReference type="GO" id="GO:0005829">
    <property type="term" value="C:cytosol"/>
    <property type="evidence" value="ECO:0007669"/>
    <property type="project" value="TreeGrafter"/>
</dbReference>
<dbReference type="PANTHER" id="PTHR30153:SF2">
    <property type="entry name" value="REPLICATIVE DNA HELICASE"/>
    <property type="match status" value="1"/>
</dbReference>
<accession>B3QZK0</accession>
<dbReference type="SUPFAM" id="SSF52540">
    <property type="entry name" value="P-loop containing nucleoside triphosphate hydrolases"/>
    <property type="match status" value="1"/>
</dbReference>
<gene>
    <name evidence="2" type="ordered locus">ATP_00420</name>
</gene>
<dbReference type="Gene3D" id="1.10.860.10">
    <property type="entry name" value="DNAb Helicase, Chain A"/>
    <property type="match status" value="1"/>
</dbReference>
<dbReference type="PANTHER" id="PTHR30153">
    <property type="entry name" value="REPLICATIVE DNA HELICASE DNAB"/>
    <property type="match status" value="1"/>
</dbReference>
<evidence type="ECO:0000313" key="3">
    <source>
        <dbReference type="Proteomes" id="UP000002020"/>
    </source>
</evidence>
<evidence type="ECO:0000259" key="1">
    <source>
        <dbReference type="PROSITE" id="PS51199"/>
    </source>
</evidence>
<keyword evidence="2" id="KW-0547">Nucleotide-binding</keyword>
<protein>
    <submittedName>
        <fullName evidence="2">Probable replicative DNA helicase</fullName>
    </submittedName>
</protein>
<dbReference type="eggNOG" id="COG0305">
    <property type="taxonomic scope" value="Bacteria"/>
</dbReference>
<dbReference type="Gene3D" id="3.40.50.300">
    <property type="entry name" value="P-loop containing nucleotide triphosphate hydrolases"/>
    <property type="match status" value="1"/>
</dbReference>
<reference evidence="2 3" key="1">
    <citation type="journal article" date="2008" name="BMC Genomics">
        <title>The linear chromosome of the plant-pathogenic mycoplasma 'Candidatus Phytoplasma mali'.</title>
        <authorList>
            <person name="Kube M."/>
            <person name="Schneider B."/>
            <person name="Kuhl H."/>
            <person name="Dandekar T."/>
            <person name="Heitmann K."/>
            <person name="Migdoll A.M."/>
            <person name="Reinhardt R."/>
            <person name="Seemueller E."/>
        </authorList>
    </citation>
    <scope>NUCLEOTIDE SEQUENCE [LARGE SCALE GENOMIC DNA]</scope>
    <source>
        <strain evidence="2 3">AT</strain>
    </source>
</reference>
<keyword evidence="2" id="KW-0347">Helicase</keyword>
<feature type="domain" description="SF4 helicase" evidence="1">
    <location>
        <begin position="180"/>
        <end position="473"/>
    </location>
</feature>
<dbReference type="KEGG" id="pml:ATP_00420"/>
<dbReference type="PROSITE" id="PS51199">
    <property type="entry name" value="SF4_HELICASE"/>
    <property type="match status" value="1"/>
</dbReference>
<proteinExistence type="predicted"/>
<keyword evidence="2" id="KW-0378">Hydrolase</keyword>
<dbReference type="HOGENOM" id="CLU_564576_0_0_14"/>
<evidence type="ECO:0000313" key="2">
    <source>
        <dbReference type="EMBL" id="CAP18607.1"/>
    </source>
</evidence>
<dbReference type="GO" id="GO:0003678">
    <property type="term" value="F:DNA helicase activity"/>
    <property type="evidence" value="ECO:0007669"/>
    <property type="project" value="InterPro"/>
</dbReference>
<organism evidence="3">
    <name type="scientific">Phytoplasma mali (strain AT)</name>
    <dbReference type="NCBI Taxonomy" id="482235"/>
    <lineage>
        <taxon>Bacteria</taxon>
        <taxon>Bacillati</taxon>
        <taxon>Mycoplasmatota</taxon>
        <taxon>Mollicutes</taxon>
        <taxon>Acholeplasmatales</taxon>
        <taxon>Acholeplasmataceae</taxon>
        <taxon>Candidatus Phytoplasma</taxon>
        <taxon>16SrX (Apple proliferation group)</taxon>
    </lineage>
</organism>
<dbReference type="AlphaFoldDB" id="B3QZK0"/>
<name>B3QZK0_PHYMT</name>
<dbReference type="InterPro" id="IPR027417">
    <property type="entry name" value="P-loop_NTPase"/>
</dbReference>
<dbReference type="InterPro" id="IPR007694">
    <property type="entry name" value="DNA_helicase_DnaB-like_C"/>
</dbReference>